<proteinExistence type="inferred from homology"/>
<dbReference type="EMBL" id="SUNJ01006399">
    <property type="protein sequence ID" value="TPP62835.1"/>
    <property type="molecule type" value="Genomic_DNA"/>
</dbReference>
<dbReference type="GO" id="GO:0070740">
    <property type="term" value="F:tubulin-glutamic acid ligase activity"/>
    <property type="evidence" value="ECO:0007669"/>
    <property type="project" value="TreeGrafter"/>
</dbReference>
<reference evidence="2 3" key="1">
    <citation type="submission" date="2019-04" db="EMBL/GenBank/DDBJ databases">
        <title>Annotation for the trematode Fasciola gigantica.</title>
        <authorList>
            <person name="Choi Y.-J."/>
        </authorList>
    </citation>
    <scope>NUCLEOTIDE SEQUENCE [LARGE SCALE GENOMIC DNA]</scope>
    <source>
        <strain evidence="2">Uganda_cow_1</strain>
    </source>
</reference>
<dbReference type="GO" id="GO:0036064">
    <property type="term" value="C:ciliary basal body"/>
    <property type="evidence" value="ECO:0007669"/>
    <property type="project" value="TreeGrafter"/>
</dbReference>
<dbReference type="STRING" id="46835.A0A504YQB9"/>
<keyword evidence="3" id="KW-1185">Reference proteome</keyword>
<dbReference type="Proteomes" id="UP000316759">
    <property type="component" value="Unassembled WGS sequence"/>
</dbReference>
<comment type="caution">
    <text evidence="2">The sequence shown here is derived from an EMBL/GenBank/DDBJ whole genome shotgun (WGS) entry which is preliminary data.</text>
</comment>
<comment type="similarity">
    <text evidence="1">Belongs to the tubulin--tyrosine ligase family.</text>
</comment>
<dbReference type="PANTHER" id="PTHR12241">
    <property type="entry name" value="TUBULIN POLYGLUTAMYLASE"/>
    <property type="match status" value="1"/>
</dbReference>
<evidence type="ECO:0000256" key="1">
    <source>
        <dbReference type="ARBA" id="ARBA00006820"/>
    </source>
</evidence>
<dbReference type="GO" id="GO:0000226">
    <property type="term" value="P:microtubule cytoskeleton organization"/>
    <property type="evidence" value="ECO:0007669"/>
    <property type="project" value="TreeGrafter"/>
</dbReference>
<name>A0A504YQB9_FASGI</name>
<dbReference type="AlphaFoldDB" id="A0A504YQB9"/>
<gene>
    <name evidence="2" type="ORF">FGIG_04901</name>
</gene>
<dbReference type="GO" id="GO:0015631">
    <property type="term" value="F:tubulin binding"/>
    <property type="evidence" value="ECO:0007669"/>
    <property type="project" value="TreeGrafter"/>
</dbReference>
<protein>
    <submittedName>
        <fullName evidence="2">Tubulin polyglutamylase TTLL5</fullName>
    </submittedName>
</protein>
<accession>A0A504YQB9</accession>
<evidence type="ECO:0000313" key="2">
    <source>
        <dbReference type="EMBL" id="TPP62835.1"/>
    </source>
</evidence>
<evidence type="ECO:0000313" key="3">
    <source>
        <dbReference type="Proteomes" id="UP000316759"/>
    </source>
</evidence>
<dbReference type="OrthoDB" id="2016263at2759"/>
<sequence>MSKLDLFPLQVNLSPSLACDSPLDFKVKSHMITDLFNLVGIVCHDPTRKTHGGMNSLHMKADGHAAVPPKQPTYFVSADEQVNSHSSLMSSKSRPFWRFIGKNT</sequence>
<organism evidence="2 3">
    <name type="scientific">Fasciola gigantica</name>
    <name type="common">Giant liver fluke</name>
    <dbReference type="NCBI Taxonomy" id="46835"/>
    <lineage>
        <taxon>Eukaryota</taxon>
        <taxon>Metazoa</taxon>
        <taxon>Spiralia</taxon>
        <taxon>Lophotrochozoa</taxon>
        <taxon>Platyhelminthes</taxon>
        <taxon>Trematoda</taxon>
        <taxon>Digenea</taxon>
        <taxon>Plagiorchiida</taxon>
        <taxon>Echinostomata</taxon>
        <taxon>Echinostomatoidea</taxon>
        <taxon>Fasciolidae</taxon>
        <taxon>Fasciola</taxon>
    </lineage>
</organism>
<dbReference type="PANTHER" id="PTHR12241:SF145">
    <property type="entry name" value="TUBULIN POLYGLUTAMYLASE TTLL5"/>
    <property type="match status" value="1"/>
</dbReference>